<evidence type="ECO:0000256" key="1">
    <source>
        <dbReference type="SAM" id="MobiDB-lite"/>
    </source>
</evidence>
<organism evidence="3 4">
    <name type="scientific">Anatilimnocola aggregata</name>
    <dbReference type="NCBI Taxonomy" id="2528021"/>
    <lineage>
        <taxon>Bacteria</taxon>
        <taxon>Pseudomonadati</taxon>
        <taxon>Planctomycetota</taxon>
        <taxon>Planctomycetia</taxon>
        <taxon>Pirellulales</taxon>
        <taxon>Pirellulaceae</taxon>
        <taxon>Anatilimnocola</taxon>
    </lineage>
</organism>
<dbReference type="Proteomes" id="UP000315017">
    <property type="component" value="Chromosome"/>
</dbReference>
<evidence type="ECO:0000313" key="4">
    <source>
        <dbReference type="Proteomes" id="UP000315017"/>
    </source>
</evidence>
<sequence length="1296" mass="142647" precursor="true">MRMLRRVTLGSFLFCICCQLVSITQAADVQLPLERTAYFVGEFIPVAWKKTEQAKLELVSAAGTLLLYQGPAQTVLIDSSRFAPGEYQLKLNGEATGQRVFIVSTLRRSAGSMQDESEPRRPQYPQQPKMTPDERQAFDLVHWNGQAKILQDLRLTAIVPMGKADVLELPYMDVAARSGTLVLPNPDTRPTSFFPVGNHPEELAGMSQRIILGAQANGKYPNFGGFMLGWDTTGYAIGNRRGLMTYWGWGHKTEALRHYLKRIDQHTQDEFRRRTKLEPVTEAEYIAYLLSINRPEFATLIDLPTRHWLNEIAEYTKPMPEQERIAFEERLDQWSAYLMGMYREAYGELSKNLRELDPTLRNSASVQVDHSPVRYGQYFPSAYETLDFQYQSTWNDQVGGPDYAYQWLFTAGLLDMHRNGKPTWLSNAFGPVHGRASTPGKFTRVAAHGLPWGVTGIGFALEGFSNVLTGMNKHANWTEIEGKVGGADVVAGREFLDRFACLAVEGRGDHGVGILFSKSQYQRQHLALGFGTTPYQTFVSLTRQGYTPRFVTEEELLKSGGKIKEPALLIAGQTFPFPAGVVKSLESYSQAGGRIVIDDNSTVAIQDAQKLGYGFSFTRLGKPHNWGAPNTPKGDNDALMFARWHAEVAPSLVKAFGAKGRGLLTSIEGETSSLSLLQVDGGRDAKYVIAVNDSHIQSQADWYQVREKLLPAVGATGVLYDCTSERLLGDVAPFDCDLAQSTARVFAVLPRKVEKLEVRARQKIAAGDPLTLQGRLVDAKGETLAAVIPVCITWQDPSGNAVAELYRSTSRDGLLRFDLPLPGNIAAGKWLVSVRSQLDGTTVKLPIEITAASGETLAIDTSAESLVVRRRDVIEKAFAAKTRFVLPLFESEHEAALLPIAEKVKATLAARGVEVEILRRPQVGTYTLAYQLAPEKAAENALVDKGEVFGKIKRETTNHNDWFSALSGWRFGKPVILLDVTTAKADSPPAETLAAAGLLWPRVTEEYPGTGRAVLEAIPWAFAPRVTTLVLRAHDLASLEAGVAGLKQLPADRLTPAIEAARSQLWRQHHVGTDAAPNAAGELTATGVQTTIAPQPFSPSLAGTQIPTADQVVRQPREEASVIEIPAKFDPKQFTIFVRDDKGFAESATAGMLVPDLRFSDAIQLMVEVKEAGTYRLTVSGTFRYSDRRPCWQAQWEDIIDLREKLVPKQRKAMEIGLQVDGADAAPLVPVVRAEKEVPLELASASAGLKPRTAVEEVVTELAGNLKLSAGRHRLLLIHKNMVDGRVETIEATRAK</sequence>
<reference evidence="3 4" key="1">
    <citation type="submission" date="2019-02" db="EMBL/GenBank/DDBJ databases">
        <title>Deep-cultivation of Planctomycetes and their phenomic and genomic characterization uncovers novel biology.</title>
        <authorList>
            <person name="Wiegand S."/>
            <person name="Jogler M."/>
            <person name="Boedeker C."/>
            <person name="Pinto D."/>
            <person name="Vollmers J."/>
            <person name="Rivas-Marin E."/>
            <person name="Kohn T."/>
            <person name="Peeters S.H."/>
            <person name="Heuer A."/>
            <person name="Rast P."/>
            <person name="Oberbeckmann S."/>
            <person name="Bunk B."/>
            <person name="Jeske O."/>
            <person name="Meyerdierks A."/>
            <person name="Storesund J.E."/>
            <person name="Kallscheuer N."/>
            <person name="Luecker S."/>
            <person name="Lage O.M."/>
            <person name="Pohl T."/>
            <person name="Merkel B.J."/>
            <person name="Hornburger P."/>
            <person name="Mueller R.-W."/>
            <person name="Bruemmer F."/>
            <person name="Labrenz M."/>
            <person name="Spormann A.M."/>
            <person name="Op den Camp H."/>
            <person name="Overmann J."/>
            <person name="Amann R."/>
            <person name="Jetten M.S.M."/>
            <person name="Mascher T."/>
            <person name="Medema M.H."/>
            <person name="Devos D.P."/>
            <person name="Kaster A.-K."/>
            <person name="Ovreas L."/>
            <person name="Rohde M."/>
            <person name="Galperin M.Y."/>
            <person name="Jogler C."/>
        </authorList>
    </citation>
    <scope>NUCLEOTIDE SEQUENCE [LARGE SCALE GENOMIC DNA]</scope>
    <source>
        <strain evidence="3 4">ETA_A8</strain>
    </source>
</reference>
<dbReference type="OrthoDB" id="9812439at2"/>
<feature type="chain" id="PRO_5022112838" description="Glycoside hydrolase family 42 N-terminal domain-containing protein" evidence="2">
    <location>
        <begin position="27"/>
        <end position="1296"/>
    </location>
</feature>
<proteinExistence type="predicted"/>
<protein>
    <recommendedName>
        <fullName evidence="5">Glycoside hydrolase family 42 N-terminal domain-containing protein</fullName>
    </recommendedName>
</protein>
<keyword evidence="2" id="KW-0732">Signal</keyword>
<dbReference type="KEGG" id="aagg:ETAA8_44570"/>
<evidence type="ECO:0000313" key="3">
    <source>
        <dbReference type="EMBL" id="QDU29348.1"/>
    </source>
</evidence>
<evidence type="ECO:0008006" key="5">
    <source>
        <dbReference type="Google" id="ProtNLM"/>
    </source>
</evidence>
<gene>
    <name evidence="3" type="ORF">ETAA8_44570</name>
</gene>
<dbReference type="EMBL" id="CP036274">
    <property type="protein sequence ID" value="QDU29348.1"/>
    <property type="molecule type" value="Genomic_DNA"/>
</dbReference>
<evidence type="ECO:0000256" key="2">
    <source>
        <dbReference type="SAM" id="SignalP"/>
    </source>
</evidence>
<keyword evidence="4" id="KW-1185">Reference proteome</keyword>
<dbReference type="RefSeq" id="WP_145093030.1">
    <property type="nucleotide sequence ID" value="NZ_CP036274.1"/>
</dbReference>
<feature type="region of interest" description="Disordered" evidence="1">
    <location>
        <begin position="109"/>
        <end position="131"/>
    </location>
</feature>
<name>A0A517YGK3_9BACT</name>
<feature type="signal peptide" evidence="2">
    <location>
        <begin position="1"/>
        <end position="26"/>
    </location>
</feature>
<accession>A0A517YGK3</accession>